<dbReference type="InterPro" id="IPR050832">
    <property type="entry name" value="Bact_Acetyltransf"/>
</dbReference>
<dbReference type="AlphaFoldDB" id="A0A5P0YYH2"/>
<evidence type="ECO:0000256" key="1">
    <source>
        <dbReference type="ARBA" id="ARBA00022679"/>
    </source>
</evidence>
<dbReference type="Pfam" id="PF00583">
    <property type="entry name" value="Acetyltransf_1"/>
    <property type="match status" value="1"/>
</dbReference>
<dbReference type="PROSITE" id="PS51186">
    <property type="entry name" value="GNAT"/>
    <property type="match status" value="1"/>
</dbReference>
<comment type="caution">
    <text evidence="5">The sequence shown here is derived from an EMBL/GenBank/DDBJ whole genome shotgun (WGS) entry which is preliminary data.</text>
</comment>
<protein>
    <submittedName>
        <fullName evidence="5">GNAT family N-acetyltransferase</fullName>
    </submittedName>
</protein>
<dbReference type="Proteomes" id="UP000517765">
    <property type="component" value="Unassembled WGS sequence"/>
</dbReference>
<dbReference type="InterPro" id="IPR000182">
    <property type="entry name" value="GNAT_dom"/>
</dbReference>
<dbReference type="SUPFAM" id="SSF55729">
    <property type="entry name" value="Acyl-CoA N-acyltransferases (Nat)"/>
    <property type="match status" value="1"/>
</dbReference>
<dbReference type="GO" id="GO:0016747">
    <property type="term" value="F:acyltransferase activity, transferring groups other than amino-acyl groups"/>
    <property type="evidence" value="ECO:0007669"/>
    <property type="project" value="InterPro"/>
</dbReference>
<dbReference type="Gene3D" id="3.40.630.30">
    <property type="match status" value="1"/>
</dbReference>
<dbReference type="CDD" id="cd04301">
    <property type="entry name" value="NAT_SF"/>
    <property type="match status" value="1"/>
</dbReference>
<keyword evidence="6" id="KW-1185">Reference proteome</keyword>
<evidence type="ECO:0000313" key="4">
    <source>
        <dbReference type="EMBL" id="MBB1260914.1"/>
    </source>
</evidence>
<keyword evidence="1 5" id="KW-0808">Transferase</keyword>
<dbReference type="EMBL" id="VJYK02000528">
    <property type="protein sequence ID" value="MQS05338.1"/>
    <property type="molecule type" value="Genomic_DNA"/>
</dbReference>
<dbReference type="PANTHER" id="PTHR43877:SF5">
    <property type="entry name" value="BLL8307 PROTEIN"/>
    <property type="match status" value="1"/>
</dbReference>
<keyword evidence="2" id="KW-0012">Acyltransferase</keyword>
<name>A0A5P0YYH2_9ACTN</name>
<gene>
    <name evidence="5" type="ORF">FNX44_026590</name>
    <name evidence="4" type="ORF">H3147_19110</name>
</gene>
<feature type="domain" description="N-acetyltransferase" evidence="3">
    <location>
        <begin position="3"/>
        <end position="152"/>
    </location>
</feature>
<dbReference type="PANTHER" id="PTHR43877">
    <property type="entry name" value="AMINOALKYLPHOSPHONATE N-ACETYLTRANSFERASE-RELATED-RELATED"/>
    <property type="match status" value="1"/>
</dbReference>
<dbReference type="Proteomes" id="UP000320857">
    <property type="component" value="Unassembled WGS sequence"/>
</dbReference>
<sequence>MRIVVDDLSGRRTVEFLRAHVGQLRAISPPESTHALDLDGLRRPEVTVWSAWDGETIVGCGALRRLDETHAEIKSMRTAPARKRSGVASRLLEHIVDAAREAGCNRLSLETGSAEFFAPARALYRKFGFADCEPFGDYREDPNSVFMTRHLHVPEVCPSPGGGAGHVTAG</sequence>
<evidence type="ECO:0000313" key="7">
    <source>
        <dbReference type="Proteomes" id="UP000517765"/>
    </source>
</evidence>
<dbReference type="RefSeq" id="WP_143651498.1">
    <property type="nucleotide sequence ID" value="NZ_JABJXA010000127.1"/>
</dbReference>
<dbReference type="InterPro" id="IPR016181">
    <property type="entry name" value="Acyl_CoA_acyltransferase"/>
</dbReference>
<proteinExistence type="predicted"/>
<evidence type="ECO:0000259" key="3">
    <source>
        <dbReference type="PROSITE" id="PS51186"/>
    </source>
</evidence>
<evidence type="ECO:0000313" key="6">
    <source>
        <dbReference type="Proteomes" id="UP000320857"/>
    </source>
</evidence>
<accession>A0A5P0YYH2</accession>
<dbReference type="OrthoDB" id="9803233at2"/>
<evidence type="ECO:0000256" key="2">
    <source>
        <dbReference type="ARBA" id="ARBA00023315"/>
    </source>
</evidence>
<organism evidence="5 6">
    <name type="scientific">Streptomyces alkaliterrae</name>
    <dbReference type="NCBI Taxonomy" id="2213162"/>
    <lineage>
        <taxon>Bacteria</taxon>
        <taxon>Bacillati</taxon>
        <taxon>Actinomycetota</taxon>
        <taxon>Actinomycetes</taxon>
        <taxon>Kitasatosporales</taxon>
        <taxon>Streptomycetaceae</taxon>
        <taxon>Streptomyces</taxon>
    </lineage>
</organism>
<reference evidence="4" key="3">
    <citation type="journal article" name="Syst. Appl. Microbiol.">
        <title>Streptomyces alkaliterrae sp. nov., isolated from an alkaline soil, and emended descriptions of Streptomyces alkaliphilus, Streptomyces calidiresistens and Streptomyces durbertensis.</title>
        <authorList>
            <person name="Swiecimska M."/>
            <person name="Golinska P."/>
            <person name="Nouioui I."/>
            <person name="Wypij M."/>
            <person name="Rai M."/>
            <person name="Sangal V."/>
            <person name="Goodfellow M."/>
        </authorList>
    </citation>
    <scope>NUCLEOTIDE SEQUENCE</scope>
    <source>
        <strain evidence="4">OF8</strain>
    </source>
</reference>
<dbReference type="EMBL" id="JABJXA010000127">
    <property type="protein sequence ID" value="MBB1260914.1"/>
    <property type="molecule type" value="Genomic_DNA"/>
</dbReference>
<reference evidence="5 6" key="1">
    <citation type="submission" date="2019-10" db="EMBL/GenBank/DDBJ databases">
        <title>Streptomyces sp. nov., a novel actinobacterium isolated from alkaline environment.</title>
        <authorList>
            <person name="Golinska P."/>
        </authorList>
    </citation>
    <scope>NUCLEOTIDE SEQUENCE [LARGE SCALE GENOMIC DNA]</scope>
    <source>
        <strain evidence="5 6">OF1</strain>
    </source>
</reference>
<reference evidence="7" key="2">
    <citation type="submission" date="2020-05" db="EMBL/GenBank/DDBJ databases">
        <title>Classification of alakaliphilic streptomycetes isolated from an alkaline soil next to Lonar Crater, India and a proposal for the recognition of Streptomyces alkaliterrae sp. nov.</title>
        <authorList>
            <person name="Golinska P."/>
        </authorList>
    </citation>
    <scope>NUCLEOTIDE SEQUENCE [LARGE SCALE GENOMIC DNA]</scope>
    <source>
        <strain evidence="7">OF8</strain>
    </source>
</reference>
<evidence type="ECO:0000313" key="5">
    <source>
        <dbReference type="EMBL" id="MQS05338.1"/>
    </source>
</evidence>